<dbReference type="AlphaFoldDB" id="A0A1G2DCZ3"/>
<evidence type="ECO:0000313" key="2">
    <source>
        <dbReference type="Proteomes" id="UP000178636"/>
    </source>
</evidence>
<accession>A0A1G2DCZ3</accession>
<comment type="caution">
    <text evidence="1">The sequence shown here is derived from an EMBL/GenBank/DDBJ whole genome shotgun (WGS) entry which is preliminary data.</text>
</comment>
<dbReference type="Proteomes" id="UP000178636">
    <property type="component" value="Unassembled WGS sequence"/>
</dbReference>
<proteinExistence type="predicted"/>
<name>A0A1G2DCZ3_9BACT</name>
<protein>
    <submittedName>
        <fullName evidence="1">Uncharacterized protein</fullName>
    </submittedName>
</protein>
<gene>
    <name evidence="1" type="ORF">A3C93_05535</name>
</gene>
<dbReference type="Gene3D" id="1.10.10.60">
    <property type="entry name" value="Homeodomain-like"/>
    <property type="match status" value="1"/>
</dbReference>
<sequence>MATVQRKQYSQVLRAYNSGKTAKEVSDGLGVDIDAVYYFMRKHKIPRRSLAVRNKLVFAKKRPSFLLKRVLGKNDVRLKLLGVAIYWAEGYKSDKAKCVDLANSDPDMIRIFMKFLRNVCGVDENRLRVLLYCHDRQKIPELIAYWSHLTKISPRLFTKPYVPKRISSPNHRKMSRGLIHVRYYDKKLLQLILSWIEEYKKIA</sequence>
<evidence type="ECO:0000313" key="1">
    <source>
        <dbReference type="EMBL" id="OGZ10750.1"/>
    </source>
</evidence>
<dbReference type="EMBL" id="MHLO01000046">
    <property type="protein sequence ID" value="OGZ10750.1"/>
    <property type="molecule type" value="Genomic_DNA"/>
</dbReference>
<dbReference type="STRING" id="1798664.A3C93_05535"/>
<organism evidence="1 2">
    <name type="scientific">Candidatus Lloydbacteria bacterium RIFCSPHIGHO2_02_FULL_54_17</name>
    <dbReference type="NCBI Taxonomy" id="1798664"/>
    <lineage>
        <taxon>Bacteria</taxon>
        <taxon>Candidatus Lloydiibacteriota</taxon>
    </lineage>
</organism>
<reference evidence="1 2" key="1">
    <citation type="journal article" date="2016" name="Nat. Commun.">
        <title>Thousands of microbial genomes shed light on interconnected biogeochemical processes in an aquifer system.</title>
        <authorList>
            <person name="Anantharaman K."/>
            <person name="Brown C.T."/>
            <person name="Hug L.A."/>
            <person name="Sharon I."/>
            <person name="Castelle C.J."/>
            <person name="Probst A.J."/>
            <person name="Thomas B.C."/>
            <person name="Singh A."/>
            <person name="Wilkins M.J."/>
            <person name="Karaoz U."/>
            <person name="Brodie E.L."/>
            <person name="Williams K.H."/>
            <person name="Hubbard S.S."/>
            <person name="Banfield J.F."/>
        </authorList>
    </citation>
    <scope>NUCLEOTIDE SEQUENCE [LARGE SCALE GENOMIC DNA]</scope>
</reference>